<feature type="coiled-coil region" evidence="1">
    <location>
        <begin position="277"/>
        <end position="305"/>
    </location>
</feature>
<reference evidence="3" key="1">
    <citation type="submission" date="2022-12" db="EMBL/GenBank/DDBJ databases">
        <title>Draft genome assemblies for two species of Escallonia (Escalloniales).</title>
        <authorList>
            <person name="Chanderbali A."/>
            <person name="Dervinis C."/>
            <person name="Anghel I."/>
            <person name="Soltis D."/>
            <person name="Soltis P."/>
            <person name="Zapata F."/>
        </authorList>
    </citation>
    <scope>NUCLEOTIDE SEQUENCE</scope>
    <source>
        <strain evidence="3">UCBG64.0493</strain>
        <tissue evidence="3">Leaf</tissue>
    </source>
</reference>
<dbReference type="AlphaFoldDB" id="A0AA89AWZ3"/>
<name>A0AA89AWZ3_9ASTE</name>
<feature type="compositionally biased region" description="Acidic residues" evidence="2">
    <location>
        <begin position="33"/>
        <end position="43"/>
    </location>
</feature>
<dbReference type="PANTHER" id="PTHR34689">
    <property type="entry name" value="NUCLEIC ACID-BINDING PROTEIN"/>
    <property type="match status" value="1"/>
</dbReference>
<feature type="compositionally biased region" description="Basic and acidic residues" evidence="2">
    <location>
        <begin position="44"/>
        <end position="55"/>
    </location>
</feature>
<feature type="compositionally biased region" description="Basic residues" evidence="2">
    <location>
        <begin position="120"/>
        <end position="146"/>
    </location>
</feature>
<dbReference type="PANTHER" id="PTHR34689:SF1">
    <property type="entry name" value="NUCLEIC ACID-BINDING PROTEIN"/>
    <property type="match status" value="1"/>
</dbReference>
<protein>
    <submittedName>
        <fullName evidence="3">Uncharacterized protein</fullName>
    </submittedName>
</protein>
<evidence type="ECO:0000313" key="4">
    <source>
        <dbReference type="Proteomes" id="UP001188597"/>
    </source>
</evidence>
<accession>A0AA89AWZ3</accession>
<feature type="compositionally biased region" description="Low complexity" evidence="2">
    <location>
        <begin position="79"/>
        <end position="96"/>
    </location>
</feature>
<keyword evidence="1" id="KW-0175">Coiled coil</keyword>
<keyword evidence="4" id="KW-1185">Reference proteome</keyword>
<proteinExistence type="predicted"/>
<evidence type="ECO:0000313" key="3">
    <source>
        <dbReference type="EMBL" id="KAK3017578.1"/>
    </source>
</evidence>
<sequence length="349" mass="40769">MAKGRTQSDEEEAVNGAPKREHRSKRESKSEQPDTESEFDSGSEDGRKRSSRSIEKSSSSRSSRKRSRRKYSDDDSYSEDGGMSDSGSDSGSSSEFSSEEERRQKRRRRERKRREEREKEKRKKRRSDKEKKKRKKGNEKKKKKKDKGMQGAVTNLWGKYGIIKETDMWNKRPEFTAWLLEVKQIVCGGNKMIQESTGYACDGCTEAGLIRVKLKLILIALTFMPILGLADLQRKGDLEFSSEFEQYYNLDAYYGRKLEKEMKKGFKKVAHTERIIFNDEEQRRLELQREREKQKEEEVQALKRSMQSGMAQAMKEQAQLREQMAYEYKIGNFEAAAAIQRRLDPDIPM</sequence>
<feature type="region of interest" description="Disordered" evidence="2">
    <location>
        <begin position="1"/>
        <end position="150"/>
    </location>
</feature>
<gene>
    <name evidence="3" type="ORF">RJ639_006645</name>
</gene>
<evidence type="ECO:0000256" key="1">
    <source>
        <dbReference type="SAM" id="Coils"/>
    </source>
</evidence>
<evidence type="ECO:0000256" key="2">
    <source>
        <dbReference type="SAM" id="MobiDB-lite"/>
    </source>
</evidence>
<comment type="caution">
    <text evidence="3">The sequence shown here is derived from an EMBL/GenBank/DDBJ whole genome shotgun (WGS) entry which is preliminary data.</text>
</comment>
<dbReference type="Proteomes" id="UP001188597">
    <property type="component" value="Unassembled WGS sequence"/>
</dbReference>
<dbReference type="EMBL" id="JAVXUP010000992">
    <property type="protein sequence ID" value="KAK3017578.1"/>
    <property type="molecule type" value="Genomic_DNA"/>
</dbReference>
<organism evidence="3 4">
    <name type="scientific">Escallonia herrerae</name>
    <dbReference type="NCBI Taxonomy" id="1293975"/>
    <lineage>
        <taxon>Eukaryota</taxon>
        <taxon>Viridiplantae</taxon>
        <taxon>Streptophyta</taxon>
        <taxon>Embryophyta</taxon>
        <taxon>Tracheophyta</taxon>
        <taxon>Spermatophyta</taxon>
        <taxon>Magnoliopsida</taxon>
        <taxon>eudicotyledons</taxon>
        <taxon>Gunneridae</taxon>
        <taxon>Pentapetalae</taxon>
        <taxon>asterids</taxon>
        <taxon>campanulids</taxon>
        <taxon>Escalloniales</taxon>
        <taxon>Escalloniaceae</taxon>
        <taxon>Escallonia</taxon>
    </lineage>
</organism>